<evidence type="ECO:0000313" key="2">
    <source>
        <dbReference type="EMBL" id="GAA2590091.1"/>
    </source>
</evidence>
<dbReference type="RefSeq" id="WP_344540376.1">
    <property type="nucleotide sequence ID" value="NZ_BAAATD010000002.1"/>
</dbReference>
<feature type="region of interest" description="Disordered" evidence="1">
    <location>
        <begin position="410"/>
        <end position="440"/>
    </location>
</feature>
<accession>A0ABN3PMX5</accession>
<evidence type="ECO:0008006" key="4">
    <source>
        <dbReference type="Google" id="ProtNLM"/>
    </source>
</evidence>
<reference evidence="2 3" key="1">
    <citation type="journal article" date="2019" name="Int. J. Syst. Evol. Microbiol.">
        <title>The Global Catalogue of Microorganisms (GCM) 10K type strain sequencing project: providing services to taxonomists for standard genome sequencing and annotation.</title>
        <authorList>
            <consortium name="The Broad Institute Genomics Platform"/>
            <consortium name="The Broad Institute Genome Sequencing Center for Infectious Disease"/>
            <person name="Wu L."/>
            <person name="Ma J."/>
        </authorList>
    </citation>
    <scope>NUCLEOTIDE SEQUENCE [LARGE SCALE GENOMIC DNA]</scope>
    <source>
        <strain evidence="2 3">JCM 6833</strain>
    </source>
</reference>
<organism evidence="2 3">
    <name type="scientific">Actinomadura fulvescens</name>
    <dbReference type="NCBI Taxonomy" id="46160"/>
    <lineage>
        <taxon>Bacteria</taxon>
        <taxon>Bacillati</taxon>
        <taxon>Actinomycetota</taxon>
        <taxon>Actinomycetes</taxon>
        <taxon>Streptosporangiales</taxon>
        <taxon>Thermomonosporaceae</taxon>
        <taxon>Actinomadura</taxon>
    </lineage>
</organism>
<comment type="caution">
    <text evidence="2">The sequence shown here is derived from an EMBL/GenBank/DDBJ whole genome shotgun (WGS) entry which is preliminary data.</text>
</comment>
<name>A0ABN3PMX5_9ACTN</name>
<dbReference type="Proteomes" id="UP001501509">
    <property type="component" value="Unassembled WGS sequence"/>
</dbReference>
<evidence type="ECO:0000256" key="1">
    <source>
        <dbReference type="SAM" id="MobiDB-lite"/>
    </source>
</evidence>
<dbReference type="EMBL" id="BAAATD010000002">
    <property type="protein sequence ID" value="GAA2590091.1"/>
    <property type="molecule type" value="Genomic_DNA"/>
</dbReference>
<gene>
    <name evidence="2" type="ORF">GCM10010411_23730</name>
</gene>
<proteinExistence type="predicted"/>
<sequence length="440" mass="47464">MAPVGPDVAPGPGHVDTPRDLVERLRLLKAWSGLTYRQLQRRAAREGETLPYSTIASVLGRTALPRLEFVRVYVRACGVAPERVADWVAAWRRIAMRGAEPGPCAEDGRVSELDLCRLAASTSRLRRLGDRYGGGAVADQAVAVQERWRNRVDGARAPGRRTLRLVAEDAVSAGVISCSAGWRVAADRLGRAGLEMARAAAAVEVEVYALSHHLARDRETGRLDDAIELARRAQSLGSGAVAPRVLSLVAAQEATCCAAAGDGAGFWSAMETSLEWFVQGAEGCPGWCEWFDEAAIVATNAIAAEAFQKWNVAAACYETALARTSVRYRRDRLRYRLRLALCWLAMGEVELACHHGVLCLADVEEVADVHVDQLLSVLRSRLRGIHSAAADDFAARCDDLFGSVLARPAEAPERPTDVLGRAAEAPERPADVAERAGDVA</sequence>
<keyword evidence="3" id="KW-1185">Reference proteome</keyword>
<protein>
    <recommendedName>
        <fullName evidence="4">XRE family transcriptional regulator</fullName>
    </recommendedName>
</protein>
<feature type="compositionally biased region" description="Basic and acidic residues" evidence="1">
    <location>
        <begin position="424"/>
        <end position="440"/>
    </location>
</feature>
<evidence type="ECO:0000313" key="3">
    <source>
        <dbReference type="Proteomes" id="UP001501509"/>
    </source>
</evidence>